<dbReference type="GO" id="GO:0033553">
    <property type="term" value="C:rDNA heterochromatin"/>
    <property type="evidence" value="ECO:0007669"/>
    <property type="project" value="TreeGrafter"/>
</dbReference>
<gene>
    <name evidence="3" type="ORF">Rhopal_002266-T1</name>
</gene>
<dbReference type="EMBL" id="BQKY01000004">
    <property type="protein sequence ID" value="GJN89286.1"/>
    <property type="molecule type" value="Genomic_DNA"/>
</dbReference>
<feature type="compositionally biased region" description="Basic residues" evidence="1">
    <location>
        <begin position="253"/>
        <end position="262"/>
    </location>
</feature>
<evidence type="ECO:0000256" key="1">
    <source>
        <dbReference type="SAM" id="MobiDB-lite"/>
    </source>
</evidence>
<feature type="compositionally biased region" description="Basic residues" evidence="1">
    <location>
        <begin position="304"/>
        <end position="314"/>
    </location>
</feature>
<comment type="caution">
    <text evidence="3">The sequence shown here is derived from an EMBL/GenBank/DDBJ whole genome shotgun (WGS) entry which is preliminary data.</text>
</comment>
<proteinExistence type="predicted"/>
<dbReference type="InterPro" id="IPR038986">
    <property type="entry name" value="Clr2"/>
</dbReference>
<name>A0AAV5GA72_9BASI</name>
<evidence type="ECO:0000313" key="3">
    <source>
        <dbReference type="EMBL" id="GJN89286.1"/>
    </source>
</evidence>
<feature type="region of interest" description="Disordered" evidence="1">
    <location>
        <begin position="291"/>
        <end position="317"/>
    </location>
</feature>
<organism evidence="3 4">
    <name type="scientific">Rhodotorula paludigena</name>
    <dbReference type="NCBI Taxonomy" id="86838"/>
    <lineage>
        <taxon>Eukaryota</taxon>
        <taxon>Fungi</taxon>
        <taxon>Dikarya</taxon>
        <taxon>Basidiomycota</taxon>
        <taxon>Pucciniomycotina</taxon>
        <taxon>Microbotryomycetes</taxon>
        <taxon>Sporidiobolales</taxon>
        <taxon>Sporidiobolaceae</taxon>
        <taxon>Rhodotorula</taxon>
    </lineage>
</organism>
<dbReference type="InterPro" id="IPR031915">
    <property type="entry name" value="Clr2_N"/>
</dbReference>
<accession>A0AAV5GA72</accession>
<dbReference type="GO" id="GO:0031934">
    <property type="term" value="C:mating-type region heterochromatin"/>
    <property type="evidence" value="ECO:0007669"/>
    <property type="project" value="TreeGrafter"/>
</dbReference>
<dbReference type="PANTHER" id="PTHR38046:SF1">
    <property type="entry name" value="CRYPTIC LOCI REGULATOR 2"/>
    <property type="match status" value="1"/>
</dbReference>
<protein>
    <recommendedName>
        <fullName evidence="2">Cryptic loci regulator 2 N-terminal domain-containing protein</fullName>
    </recommendedName>
</protein>
<dbReference type="GO" id="GO:0070824">
    <property type="term" value="C:SHREC complex"/>
    <property type="evidence" value="ECO:0007669"/>
    <property type="project" value="InterPro"/>
</dbReference>
<feature type="region of interest" description="Disordered" evidence="1">
    <location>
        <begin position="177"/>
        <end position="200"/>
    </location>
</feature>
<dbReference type="GO" id="GO:0030466">
    <property type="term" value="P:silent mating-type cassette heterochromatin formation"/>
    <property type="evidence" value="ECO:0007669"/>
    <property type="project" value="TreeGrafter"/>
</dbReference>
<sequence>MPGTAVPGSYTVRYSAENHKDVPNVLVITPGFGDGDETRWPEQGDDMMLLGQDNEKQGQWRRTAAEVVAKDLGLLDGTHQHWILDTLPTGYGLFQQVTHPKEPASRTEGKSRVRLDRFIYGHNSKKIRSALSLGKHLAHQLTGAHGLCHCDGCKVLHPRASASSMADIGAPLKMAPRKRKRTGEYADLAGFSPRASGAGGVEGEIAEEDEGASSGTGATHTDREGSVATSIATAAGGASAVGSAAASPEKSTRPKRARKSAAKARAAAESRWGGDDDDHYGGAFLLDEDSDYEEPTYAPDIGRVGKRTSSGRRTKPSERLLSGLKQEQDAHALAGLPGAVVDDDGATMTPAGKDVFAVSSRNPREQVEQDLAFPGMVRVGELVWVRVPLGAPPTGPISSMQLSRWPGIVRKRTVVVTKEKTTETYHVELLGMSPKDALESVRGSNVTPWLSYIPRNARWLDENPPDADAMFTDGQKKGWAAIQAEGWAGVAEAFRRAHRIAKAYAAITIRPIPVLRTGKHLAISPNLPPTSLSALQPMRAAARYLTLSHVILGPELIHAGDYVRLNPGCDLDASVAADRSPLRDEMLPTTLVMRIGTIYRGLSGSPLIARGLVFELKPIAPTDNSLDISLMALPQAVSSSMPAPFPLHKWRLLTPSTSSASLASLETEVLFHQAVAGRYFPVTLPSVIDGPVASVERVNKYLEDAADGKGILGDGSGSKGGLGEEGIKALGLLLGGMSAGDKTARIEAINAIAGDREQQFIVAEEQAMARPAIPGAPPVGGEAPRPGDEQVTDVAVAV</sequence>
<evidence type="ECO:0000259" key="2">
    <source>
        <dbReference type="Pfam" id="PF16761"/>
    </source>
</evidence>
<reference evidence="3 4" key="1">
    <citation type="submission" date="2021-12" db="EMBL/GenBank/DDBJ databases">
        <title>High titer production of polyol ester of fatty acids by Rhodotorula paludigena BS15 towards product separation-free biomass refinery.</title>
        <authorList>
            <person name="Mano J."/>
            <person name="Ono H."/>
            <person name="Tanaka T."/>
            <person name="Naito K."/>
            <person name="Sushida H."/>
            <person name="Ike M."/>
            <person name="Tokuyasu K."/>
            <person name="Kitaoka M."/>
        </authorList>
    </citation>
    <scope>NUCLEOTIDE SEQUENCE [LARGE SCALE GENOMIC DNA]</scope>
    <source>
        <strain evidence="3 4">BS15</strain>
    </source>
</reference>
<dbReference type="Pfam" id="PF16761">
    <property type="entry name" value="Clr2_transil"/>
    <property type="match status" value="1"/>
</dbReference>
<dbReference type="PANTHER" id="PTHR38046">
    <property type="entry name" value="CRYPTIC LOCI REGULATOR 2"/>
    <property type="match status" value="1"/>
</dbReference>
<keyword evidence="4" id="KW-1185">Reference proteome</keyword>
<evidence type="ECO:0000313" key="4">
    <source>
        <dbReference type="Proteomes" id="UP001342314"/>
    </source>
</evidence>
<dbReference type="AlphaFoldDB" id="A0AAV5GA72"/>
<dbReference type="Proteomes" id="UP001342314">
    <property type="component" value="Unassembled WGS sequence"/>
</dbReference>
<feature type="compositionally biased region" description="Low complexity" evidence="1">
    <location>
        <begin position="237"/>
        <end position="247"/>
    </location>
</feature>
<feature type="domain" description="Cryptic loci regulator 2 N-terminal" evidence="2">
    <location>
        <begin position="82"/>
        <end position="153"/>
    </location>
</feature>
<feature type="region of interest" description="Disordered" evidence="1">
    <location>
        <begin position="237"/>
        <end position="279"/>
    </location>
</feature>